<dbReference type="Proteomes" id="UP000224182">
    <property type="component" value="Unassembled WGS sequence"/>
</dbReference>
<evidence type="ECO:0000313" key="1">
    <source>
        <dbReference type="EMBL" id="PHI05712.1"/>
    </source>
</evidence>
<dbReference type="RefSeq" id="WP_098973445.1">
    <property type="nucleotide sequence ID" value="NZ_CP077115.1"/>
</dbReference>
<comment type="caution">
    <text evidence="1">The sequence shown here is derived from an EMBL/GenBank/DDBJ whole genome shotgun (WGS) entry which is preliminary data.</text>
</comment>
<evidence type="ECO:0000313" key="2">
    <source>
        <dbReference type="Proteomes" id="UP000224182"/>
    </source>
</evidence>
<sequence length="110" mass="12980">MENNKNLLTETLNLLEKNDKTWEDVTDVFVIGKYNIGKEKFYKLAGAANYNWNRDEINGKLIIRGNDFIINVNYADGFRTYLDFIDLKVPEITKNEPVFFTWFDHKHIAD</sequence>
<protein>
    <submittedName>
        <fullName evidence="1">Uncharacterized protein</fullName>
    </submittedName>
</protein>
<dbReference type="AlphaFoldDB" id="A0A2C6BPF9"/>
<dbReference type="EMBL" id="NIRN01000001">
    <property type="protein sequence ID" value="PHI05712.1"/>
    <property type="molecule type" value="Genomic_DNA"/>
</dbReference>
<name>A0A2C6BPF9_FUSNP</name>
<accession>A0A2C6BPF9</accession>
<organism evidence="1 2">
    <name type="scientific">Fusobacterium nucleatum subsp. polymorphum</name>
    <name type="common">Fusobacterium polymorphum</name>
    <dbReference type="NCBI Taxonomy" id="76857"/>
    <lineage>
        <taxon>Bacteria</taxon>
        <taxon>Fusobacteriati</taxon>
        <taxon>Fusobacteriota</taxon>
        <taxon>Fusobacteriia</taxon>
        <taxon>Fusobacteriales</taxon>
        <taxon>Fusobacteriaceae</taxon>
        <taxon>Fusobacterium</taxon>
    </lineage>
</organism>
<gene>
    <name evidence="1" type="ORF">CBG54_00860</name>
</gene>
<proteinExistence type="predicted"/>
<reference evidence="1 2" key="1">
    <citation type="submission" date="2017-06" db="EMBL/GenBank/DDBJ databases">
        <title>Draft genome sequence of Fusobacterium nucleatum subsp. polymorphum KCOM 1271 (=ChDC F305).</title>
        <authorList>
            <person name="Kook J.-K."/>
            <person name="Park S.-N."/>
            <person name="Lim Y.K."/>
            <person name="Roh H."/>
        </authorList>
    </citation>
    <scope>NUCLEOTIDE SEQUENCE [LARGE SCALE GENOMIC DNA]</scope>
    <source>
        <strain evidence="2">KCOM 1271 (ChDC F305)</strain>
    </source>
</reference>